<feature type="region of interest" description="Disordered" evidence="1">
    <location>
        <begin position="61"/>
        <end position="95"/>
    </location>
</feature>
<dbReference type="AlphaFoldDB" id="A0A2S2N810"/>
<feature type="compositionally biased region" description="Basic residues" evidence="1">
    <location>
        <begin position="61"/>
        <end position="74"/>
    </location>
</feature>
<name>A0A2S2N810_SCHGA</name>
<dbReference type="EMBL" id="GGMR01000650">
    <property type="protein sequence ID" value="MBY13269.1"/>
    <property type="molecule type" value="Transcribed_RNA"/>
</dbReference>
<feature type="region of interest" description="Disordered" evidence="1">
    <location>
        <begin position="16"/>
        <end position="43"/>
    </location>
</feature>
<gene>
    <name evidence="2" type="ORF">g.32651</name>
</gene>
<organism evidence="2">
    <name type="scientific">Schizaphis graminum</name>
    <name type="common">Green bug aphid</name>
    <dbReference type="NCBI Taxonomy" id="13262"/>
    <lineage>
        <taxon>Eukaryota</taxon>
        <taxon>Metazoa</taxon>
        <taxon>Ecdysozoa</taxon>
        <taxon>Arthropoda</taxon>
        <taxon>Hexapoda</taxon>
        <taxon>Insecta</taxon>
        <taxon>Pterygota</taxon>
        <taxon>Neoptera</taxon>
        <taxon>Paraneoptera</taxon>
        <taxon>Hemiptera</taxon>
        <taxon>Sternorrhyncha</taxon>
        <taxon>Aphidomorpha</taxon>
        <taxon>Aphidoidea</taxon>
        <taxon>Aphididae</taxon>
        <taxon>Aphidini</taxon>
        <taxon>Schizaphis</taxon>
    </lineage>
</organism>
<feature type="compositionally biased region" description="Basic residues" evidence="1">
    <location>
        <begin position="33"/>
        <end position="43"/>
    </location>
</feature>
<accession>A0A2S2N810</accession>
<evidence type="ECO:0000256" key="1">
    <source>
        <dbReference type="SAM" id="MobiDB-lite"/>
    </source>
</evidence>
<evidence type="ECO:0000313" key="2">
    <source>
        <dbReference type="EMBL" id="MBY13269.1"/>
    </source>
</evidence>
<feature type="compositionally biased region" description="Polar residues" evidence="1">
    <location>
        <begin position="22"/>
        <end position="31"/>
    </location>
</feature>
<reference evidence="2" key="1">
    <citation type="submission" date="2018-04" db="EMBL/GenBank/DDBJ databases">
        <title>Transcriptome of Schizaphis graminum biotype I.</title>
        <authorList>
            <person name="Scully E.D."/>
            <person name="Geib S.M."/>
            <person name="Palmer N.A."/>
            <person name="Koch K."/>
            <person name="Bradshaw J."/>
            <person name="Heng-Moss T."/>
            <person name="Sarath G."/>
        </authorList>
    </citation>
    <scope>NUCLEOTIDE SEQUENCE</scope>
</reference>
<proteinExistence type="predicted"/>
<protein>
    <submittedName>
        <fullName evidence="2">Uncharacterized protein</fullName>
    </submittedName>
</protein>
<sequence>MVVVVQASVVCRRETVHRPSSHRSMPNSVRRQTGGRRWRWSGQHGLRRHARQRCVQRVRFRRPPGRQPPGHHGHAGAASVGGRLPESPVQHKEQHGVDERMAIGHVQCHLQQQQYGHGIVLTIVGDVNVLNIMITVLLSKLLIINKRQ</sequence>